<organism evidence="2 3">
    <name type="scientific">Gymnopus androsaceus JB14</name>
    <dbReference type="NCBI Taxonomy" id="1447944"/>
    <lineage>
        <taxon>Eukaryota</taxon>
        <taxon>Fungi</taxon>
        <taxon>Dikarya</taxon>
        <taxon>Basidiomycota</taxon>
        <taxon>Agaricomycotina</taxon>
        <taxon>Agaricomycetes</taxon>
        <taxon>Agaricomycetidae</taxon>
        <taxon>Agaricales</taxon>
        <taxon>Marasmiineae</taxon>
        <taxon>Omphalotaceae</taxon>
        <taxon>Gymnopus</taxon>
    </lineage>
</organism>
<dbReference type="InterPro" id="IPR001810">
    <property type="entry name" value="F-box_dom"/>
</dbReference>
<evidence type="ECO:0000259" key="1">
    <source>
        <dbReference type="Pfam" id="PF12937"/>
    </source>
</evidence>
<feature type="non-terminal residue" evidence="2">
    <location>
        <position position="1"/>
    </location>
</feature>
<dbReference type="Pfam" id="PF12937">
    <property type="entry name" value="F-box-like"/>
    <property type="match status" value="1"/>
</dbReference>
<protein>
    <recommendedName>
        <fullName evidence="1">F-box domain-containing protein</fullName>
    </recommendedName>
</protein>
<accession>A0A6A4I350</accession>
<dbReference type="OrthoDB" id="3266451at2759"/>
<evidence type="ECO:0000313" key="2">
    <source>
        <dbReference type="EMBL" id="KAE9406252.1"/>
    </source>
</evidence>
<name>A0A6A4I350_9AGAR</name>
<gene>
    <name evidence="2" type="ORF">BT96DRAFT_803614</name>
</gene>
<keyword evidence="3" id="KW-1185">Reference proteome</keyword>
<dbReference type="InterPro" id="IPR036047">
    <property type="entry name" value="F-box-like_dom_sf"/>
</dbReference>
<feature type="non-terminal residue" evidence="2">
    <location>
        <position position="103"/>
    </location>
</feature>
<sequence length="103" mass="11839">LADLDKDLEDCKVGIHRVQSELHRLETRRQHLEKYKASLWALRSPIRRLPNETFLSIFGFACDTNEITSKSLGTMPALTISSVCSRWRCLAKSLPDIWSCIHI</sequence>
<dbReference type="AlphaFoldDB" id="A0A6A4I350"/>
<feature type="domain" description="F-box" evidence="1">
    <location>
        <begin position="46"/>
        <end position="102"/>
    </location>
</feature>
<evidence type="ECO:0000313" key="3">
    <source>
        <dbReference type="Proteomes" id="UP000799118"/>
    </source>
</evidence>
<dbReference type="EMBL" id="ML769403">
    <property type="protein sequence ID" value="KAE9406252.1"/>
    <property type="molecule type" value="Genomic_DNA"/>
</dbReference>
<proteinExistence type="predicted"/>
<dbReference type="Proteomes" id="UP000799118">
    <property type="component" value="Unassembled WGS sequence"/>
</dbReference>
<dbReference type="Gene3D" id="1.20.1280.50">
    <property type="match status" value="1"/>
</dbReference>
<reference evidence="2" key="1">
    <citation type="journal article" date="2019" name="Environ. Microbiol.">
        <title>Fungal ecological strategies reflected in gene transcription - a case study of two litter decomposers.</title>
        <authorList>
            <person name="Barbi F."/>
            <person name="Kohler A."/>
            <person name="Barry K."/>
            <person name="Baskaran P."/>
            <person name="Daum C."/>
            <person name="Fauchery L."/>
            <person name="Ihrmark K."/>
            <person name="Kuo A."/>
            <person name="LaButti K."/>
            <person name="Lipzen A."/>
            <person name="Morin E."/>
            <person name="Grigoriev I.V."/>
            <person name="Henrissat B."/>
            <person name="Lindahl B."/>
            <person name="Martin F."/>
        </authorList>
    </citation>
    <scope>NUCLEOTIDE SEQUENCE</scope>
    <source>
        <strain evidence="2">JB14</strain>
    </source>
</reference>
<dbReference type="SUPFAM" id="SSF81383">
    <property type="entry name" value="F-box domain"/>
    <property type="match status" value="1"/>
</dbReference>